<keyword evidence="1" id="KW-1133">Transmembrane helix</keyword>
<feature type="transmembrane region" description="Helical" evidence="1">
    <location>
        <begin position="45"/>
        <end position="67"/>
    </location>
</feature>
<name>A0A942I2G1_9HYPH</name>
<feature type="transmembrane region" description="Helical" evidence="1">
    <location>
        <begin position="73"/>
        <end position="93"/>
    </location>
</feature>
<feature type="transmembrane region" description="Helical" evidence="1">
    <location>
        <begin position="155"/>
        <end position="174"/>
    </location>
</feature>
<keyword evidence="1" id="KW-0812">Transmembrane</keyword>
<feature type="transmembrane region" description="Helical" evidence="1">
    <location>
        <begin position="226"/>
        <end position="243"/>
    </location>
</feature>
<evidence type="ECO:0000313" key="4">
    <source>
        <dbReference type="Proteomes" id="UP000680348"/>
    </source>
</evidence>
<keyword evidence="1" id="KW-0472">Membrane</keyword>
<accession>A0A942I2G1</accession>
<feature type="domain" description="DUF2157" evidence="2">
    <location>
        <begin position="13"/>
        <end position="153"/>
    </location>
</feature>
<dbReference type="EMBL" id="JAGWCR010000006">
    <property type="protein sequence ID" value="MBS3649622.1"/>
    <property type="molecule type" value="Genomic_DNA"/>
</dbReference>
<feature type="transmembrane region" description="Helical" evidence="1">
    <location>
        <begin position="180"/>
        <end position="197"/>
    </location>
</feature>
<dbReference type="Pfam" id="PF09925">
    <property type="entry name" value="DUF2157"/>
    <property type="match status" value="1"/>
</dbReference>
<feature type="transmembrane region" description="Helical" evidence="1">
    <location>
        <begin position="280"/>
        <end position="301"/>
    </location>
</feature>
<feature type="transmembrane region" description="Helical" evidence="1">
    <location>
        <begin position="204"/>
        <end position="220"/>
    </location>
</feature>
<evidence type="ECO:0000256" key="1">
    <source>
        <dbReference type="SAM" id="Phobius"/>
    </source>
</evidence>
<organism evidence="3 4">
    <name type="scientific">Pseudaminobacter soli</name>
    <name type="common">ex Zhang et al. 2022</name>
    <dbReference type="NCBI Taxonomy" id="2831468"/>
    <lineage>
        <taxon>Bacteria</taxon>
        <taxon>Pseudomonadati</taxon>
        <taxon>Pseudomonadota</taxon>
        <taxon>Alphaproteobacteria</taxon>
        <taxon>Hyphomicrobiales</taxon>
        <taxon>Phyllobacteriaceae</taxon>
        <taxon>Pseudaminobacter</taxon>
    </lineage>
</organism>
<gene>
    <name evidence="3" type="ORF">KEU06_13490</name>
</gene>
<evidence type="ECO:0000313" key="3">
    <source>
        <dbReference type="EMBL" id="MBS3649622.1"/>
    </source>
</evidence>
<dbReference type="RefSeq" id="WP_188255173.1">
    <property type="nucleotide sequence ID" value="NZ_JABVCF010000006.1"/>
</dbReference>
<protein>
    <submittedName>
        <fullName evidence="3">DUF2157 domain-containing protein</fullName>
    </submittedName>
</protein>
<comment type="caution">
    <text evidence="3">The sequence shown here is derived from an EMBL/GenBank/DDBJ whole genome shotgun (WGS) entry which is preliminary data.</text>
</comment>
<keyword evidence="4" id="KW-1185">Reference proteome</keyword>
<dbReference type="InterPro" id="IPR018677">
    <property type="entry name" value="DUF2157"/>
</dbReference>
<sequence>MAAYTKRLKQDLDRWVTRGLVDRSTADALLADAVSQDRRSLSFGFVLMMMAALLLGAAVLLVVASNWEAIPRLTRVVLLFCLIFVGYVGGALLKLRGHDALAEGAWLIAAATFGGAIALIGQMYHLSGDEEAALLTWFGGTLLAAAVLRSGPLTIGAGGIAVFWMVAKGFDLWSGGDLSRAYPIVAALVWAVSLWTGSSYARHLVALSLVLYAVVLAFHYDVTAVSLVLAGVSALLFAVAVLDPKRTEQIVRLDGRLDMHALIGFLTGAAMLQFDHMEETATLVLAAVIVFAAIIAALLLAGRESRGLRWIAYLGFTFELCFLYVTTLGTMLGTAGLFLASGVVLALIALLIIRVERRMNLRAA</sequence>
<feature type="transmembrane region" description="Helical" evidence="1">
    <location>
        <begin position="105"/>
        <end position="126"/>
    </location>
</feature>
<feature type="transmembrane region" description="Helical" evidence="1">
    <location>
        <begin position="331"/>
        <end position="353"/>
    </location>
</feature>
<proteinExistence type="predicted"/>
<reference evidence="3" key="1">
    <citation type="submission" date="2021-04" db="EMBL/GenBank/DDBJ databases">
        <title>Pseudaminobacter soli sp. nov., isolated from paddy soil contaminated by heavy metals.</title>
        <authorList>
            <person name="Zhang K."/>
        </authorList>
    </citation>
    <scope>NUCLEOTIDE SEQUENCE</scope>
    <source>
        <strain evidence="3">19-2017</strain>
    </source>
</reference>
<feature type="transmembrane region" description="Helical" evidence="1">
    <location>
        <begin position="308"/>
        <end position="325"/>
    </location>
</feature>
<dbReference type="AlphaFoldDB" id="A0A942I2G1"/>
<dbReference type="Proteomes" id="UP000680348">
    <property type="component" value="Unassembled WGS sequence"/>
</dbReference>
<evidence type="ECO:0000259" key="2">
    <source>
        <dbReference type="Pfam" id="PF09925"/>
    </source>
</evidence>